<protein>
    <submittedName>
        <fullName evidence="2">Uncharacterized protein</fullName>
    </submittedName>
</protein>
<evidence type="ECO:0000313" key="3">
    <source>
        <dbReference type="Proteomes" id="UP000828390"/>
    </source>
</evidence>
<name>A0A9D3YM13_DREPO</name>
<feature type="region of interest" description="Disordered" evidence="1">
    <location>
        <begin position="39"/>
        <end position="58"/>
    </location>
</feature>
<proteinExistence type="predicted"/>
<gene>
    <name evidence="2" type="ORF">DPMN_078314</name>
</gene>
<sequence>MNNYGLKQNTAACCRRHPSETLAVGRPHHSQDTIQYDKAISHMEPPSEKEEGRPRNTWRRDLNTDAKQMGQTWGQLA</sequence>
<dbReference type="AlphaFoldDB" id="A0A9D3YM13"/>
<comment type="caution">
    <text evidence="2">The sequence shown here is derived from an EMBL/GenBank/DDBJ whole genome shotgun (WGS) entry which is preliminary data.</text>
</comment>
<dbReference type="Proteomes" id="UP000828390">
    <property type="component" value="Unassembled WGS sequence"/>
</dbReference>
<organism evidence="2 3">
    <name type="scientific">Dreissena polymorpha</name>
    <name type="common">Zebra mussel</name>
    <name type="synonym">Mytilus polymorpha</name>
    <dbReference type="NCBI Taxonomy" id="45954"/>
    <lineage>
        <taxon>Eukaryota</taxon>
        <taxon>Metazoa</taxon>
        <taxon>Spiralia</taxon>
        <taxon>Lophotrochozoa</taxon>
        <taxon>Mollusca</taxon>
        <taxon>Bivalvia</taxon>
        <taxon>Autobranchia</taxon>
        <taxon>Heteroconchia</taxon>
        <taxon>Euheterodonta</taxon>
        <taxon>Imparidentia</taxon>
        <taxon>Neoheterodontei</taxon>
        <taxon>Myida</taxon>
        <taxon>Dreissenoidea</taxon>
        <taxon>Dreissenidae</taxon>
        <taxon>Dreissena</taxon>
    </lineage>
</organism>
<accession>A0A9D3YM13</accession>
<evidence type="ECO:0000313" key="2">
    <source>
        <dbReference type="EMBL" id="KAH3703282.1"/>
    </source>
</evidence>
<dbReference type="EMBL" id="JAIWYP010000015">
    <property type="protein sequence ID" value="KAH3703282.1"/>
    <property type="molecule type" value="Genomic_DNA"/>
</dbReference>
<reference evidence="2" key="1">
    <citation type="journal article" date="2019" name="bioRxiv">
        <title>The Genome of the Zebra Mussel, Dreissena polymorpha: A Resource for Invasive Species Research.</title>
        <authorList>
            <person name="McCartney M.A."/>
            <person name="Auch B."/>
            <person name="Kono T."/>
            <person name="Mallez S."/>
            <person name="Zhang Y."/>
            <person name="Obille A."/>
            <person name="Becker A."/>
            <person name="Abrahante J.E."/>
            <person name="Garbe J."/>
            <person name="Badalamenti J.P."/>
            <person name="Herman A."/>
            <person name="Mangelson H."/>
            <person name="Liachko I."/>
            <person name="Sullivan S."/>
            <person name="Sone E.D."/>
            <person name="Koren S."/>
            <person name="Silverstein K.A.T."/>
            <person name="Beckman K.B."/>
            <person name="Gohl D.M."/>
        </authorList>
    </citation>
    <scope>NUCLEOTIDE SEQUENCE</scope>
    <source>
        <strain evidence="2">Duluth1</strain>
        <tissue evidence="2">Whole animal</tissue>
    </source>
</reference>
<evidence type="ECO:0000256" key="1">
    <source>
        <dbReference type="SAM" id="MobiDB-lite"/>
    </source>
</evidence>
<keyword evidence="3" id="KW-1185">Reference proteome</keyword>
<reference evidence="2" key="2">
    <citation type="submission" date="2020-11" db="EMBL/GenBank/DDBJ databases">
        <authorList>
            <person name="McCartney M.A."/>
            <person name="Auch B."/>
            <person name="Kono T."/>
            <person name="Mallez S."/>
            <person name="Becker A."/>
            <person name="Gohl D.M."/>
            <person name="Silverstein K.A.T."/>
            <person name="Koren S."/>
            <person name="Bechman K.B."/>
            <person name="Herman A."/>
            <person name="Abrahante J.E."/>
            <person name="Garbe J."/>
        </authorList>
    </citation>
    <scope>NUCLEOTIDE SEQUENCE</scope>
    <source>
        <strain evidence="2">Duluth1</strain>
        <tissue evidence="2">Whole animal</tissue>
    </source>
</reference>